<name>A0AAU9NI07_9ASTR</name>
<protein>
    <recommendedName>
        <fullName evidence="8">oligopeptidase A</fullName>
        <ecNumber evidence="8">3.4.24.70</ecNumber>
    </recommendedName>
</protein>
<sequence>MRRKITLVGSIGTTTRVIVVVAMAIVISLVRSFHRPLCSSSSSTPKHLLKSRICPLWSPSFLFCLPPPPPRSTLLRHSYSPSLSPAAAHRRGSFCSATLPSLMSTVSDDNPLLKDFVFPPFDAIDASHVRPGMRALLKKLDSDLVELEKTVEPSWPKLVEPLEKMLDRLSVVWGAVNHLKSVKDTPELRSAIEEIQPEKVEFDLKLGQSKPIYNAFKAIRESPDWAGLSDAQKRIVESSLKEAVLSGVSLEDSKREEFNKIQQELTKLSRKFEENVLDATKIYARLVTDKKEIEGLPATALGLAAQTAISKGHENATAENGPWVFTLDAPSFMSVMQHAKNRALRREVYDVYITRSSVGKLDNTPVIEQILKLRLEKAKLLGYNNYAEVSMATKMATVSKAEELLEKLRSASWNAAVQDMEDLKQFAKSKGAPEADDLNHWDIAFWSERLRESKYDINEEELRPYFSLPKVMDGLFNLVKMLFGIDVEAADGLAPVWNADVRFYRIKDLSGKPISYFYFDPYSRPAEKRGGAWMDEVVARSRVLSDDKNSVRLPIAHMVCNQMPPVGDKPSLMTFREVETVFHEFGHALQHMLTRQDEGLVAGIRGIEWDAVELPSQFMENWCYHRDTLMSIAKHYETGETLPEEIYQKLHAARTFRAGTLSLRQLKFATVDLELHSKYVPGGSESIYDVDRRVSEKTQVLPPLEEDRFLCGFSHIFAGGYAAGYYSYKWAEVLSADAFSAFEDAGLNDDKAVRETGKRFRETILALGGGKAPLEVFVEFRGREPSPEPLLRHNGLLQTA</sequence>
<keyword evidence="4 9" id="KW-0378">Hydrolase</keyword>
<evidence type="ECO:0000256" key="5">
    <source>
        <dbReference type="ARBA" id="ARBA00022833"/>
    </source>
</evidence>
<evidence type="ECO:0000256" key="7">
    <source>
        <dbReference type="ARBA" id="ARBA00024603"/>
    </source>
</evidence>
<dbReference type="FunFam" id="1.10.1370.40:FF:000006">
    <property type="entry name" value="Organellar oligopeptidase A, chloroplastic/mitochondrial"/>
    <property type="match status" value="1"/>
</dbReference>
<keyword evidence="2 9" id="KW-0645">Protease</keyword>
<dbReference type="GO" id="GO:0006508">
    <property type="term" value="P:proteolysis"/>
    <property type="evidence" value="ECO:0007669"/>
    <property type="project" value="UniProtKB-KW"/>
</dbReference>
<keyword evidence="5 9" id="KW-0862">Zinc</keyword>
<gene>
    <name evidence="13" type="ORF">LVIROSA_LOCUS23686</name>
</gene>
<evidence type="ECO:0000256" key="2">
    <source>
        <dbReference type="ARBA" id="ARBA00022670"/>
    </source>
</evidence>
<evidence type="ECO:0000256" key="4">
    <source>
        <dbReference type="ARBA" id="ARBA00022801"/>
    </source>
</evidence>
<dbReference type="FunFam" id="1.10.1370.40:FF:000009">
    <property type="entry name" value="Zincin-like metalloproteases family protein"/>
    <property type="match status" value="1"/>
</dbReference>
<comment type="caution">
    <text evidence="13">The sequence shown here is derived from an EMBL/GenBank/DDBJ whole genome shotgun (WGS) entry which is preliminary data.</text>
</comment>
<keyword evidence="10" id="KW-0472">Membrane</keyword>
<comment type="cofactor">
    <cofactor evidence="9">
        <name>Zn(2+)</name>
        <dbReference type="ChEBI" id="CHEBI:29105"/>
    </cofactor>
    <text evidence="9">Binds 1 zinc ion.</text>
</comment>
<keyword evidence="10" id="KW-1133">Transmembrane helix</keyword>
<dbReference type="PANTHER" id="PTHR11804">
    <property type="entry name" value="PROTEASE M3 THIMET OLIGOPEPTIDASE-RELATED"/>
    <property type="match status" value="1"/>
</dbReference>
<evidence type="ECO:0000313" key="13">
    <source>
        <dbReference type="EMBL" id="CAH1437353.1"/>
    </source>
</evidence>
<dbReference type="InterPro" id="IPR045090">
    <property type="entry name" value="Pept_M3A_M3B"/>
</dbReference>
<dbReference type="FunFam" id="1.10.1370.40:FF:000005">
    <property type="entry name" value="Organellar oligopeptidase A, chloroplastic/mitochondrial"/>
    <property type="match status" value="1"/>
</dbReference>
<dbReference type="EC" id="3.4.24.70" evidence="8"/>
<evidence type="ECO:0000259" key="12">
    <source>
        <dbReference type="Pfam" id="PF19310"/>
    </source>
</evidence>
<proteinExistence type="inferred from homology"/>
<accession>A0AAU9NI07</accession>
<keyword evidence="14" id="KW-1185">Reference proteome</keyword>
<keyword evidence="6 9" id="KW-0482">Metalloprotease</keyword>
<organism evidence="13 14">
    <name type="scientific">Lactuca virosa</name>
    <dbReference type="NCBI Taxonomy" id="75947"/>
    <lineage>
        <taxon>Eukaryota</taxon>
        <taxon>Viridiplantae</taxon>
        <taxon>Streptophyta</taxon>
        <taxon>Embryophyta</taxon>
        <taxon>Tracheophyta</taxon>
        <taxon>Spermatophyta</taxon>
        <taxon>Magnoliopsida</taxon>
        <taxon>eudicotyledons</taxon>
        <taxon>Gunneridae</taxon>
        <taxon>Pentapetalae</taxon>
        <taxon>asterids</taxon>
        <taxon>campanulids</taxon>
        <taxon>Asterales</taxon>
        <taxon>Asteraceae</taxon>
        <taxon>Cichorioideae</taxon>
        <taxon>Cichorieae</taxon>
        <taxon>Lactucinae</taxon>
        <taxon>Lactuca</taxon>
    </lineage>
</organism>
<comment type="similarity">
    <text evidence="1 9">Belongs to the peptidase M3 family.</text>
</comment>
<dbReference type="Proteomes" id="UP001157418">
    <property type="component" value="Unassembled WGS sequence"/>
</dbReference>
<dbReference type="InterPro" id="IPR034005">
    <property type="entry name" value="M3A_DCP"/>
</dbReference>
<evidence type="ECO:0000256" key="9">
    <source>
        <dbReference type="RuleBase" id="RU003435"/>
    </source>
</evidence>
<keyword evidence="10" id="KW-0812">Transmembrane</keyword>
<dbReference type="InterPro" id="IPR045666">
    <property type="entry name" value="OpdA_N"/>
</dbReference>
<evidence type="ECO:0000256" key="10">
    <source>
        <dbReference type="SAM" id="Phobius"/>
    </source>
</evidence>
<reference evidence="13 14" key="1">
    <citation type="submission" date="2022-01" db="EMBL/GenBank/DDBJ databases">
        <authorList>
            <person name="Xiong W."/>
            <person name="Schranz E."/>
        </authorList>
    </citation>
    <scope>NUCLEOTIDE SEQUENCE [LARGE SCALE GENOMIC DNA]</scope>
</reference>
<evidence type="ECO:0000256" key="1">
    <source>
        <dbReference type="ARBA" id="ARBA00006040"/>
    </source>
</evidence>
<evidence type="ECO:0000256" key="6">
    <source>
        <dbReference type="ARBA" id="ARBA00023049"/>
    </source>
</evidence>
<dbReference type="Pfam" id="PF19310">
    <property type="entry name" value="TOP_N"/>
    <property type="match status" value="1"/>
</dbReference>
<evidence type="ECO:0000256" key="3">
    <source>
        <dbReference type="ARBA" id="ARBA00022723"/>
    </source>
</evidence>
<dbReference type="GO" id="GO:0006518">
    <property type="term" value="P:peptide metabolic process"/>
    <property type="evidence" value="ECO:0007669"/>
    <property type="project" value="TreeGrafter"/>
</dbReference>
<dbReference type="GO" id="GO:0046872">
    <property type="term" value="F:metal ion binding"/>
    <property type="evidence" value="ECO:0007669"/>
    <property type="project" value="UniProtKB-UniRule"/>
</dbReference>
<evidence type="ECO:0000313" key="14">
    <source>
        <dbReference type="Proteomes" id="UP001157418"/>
    </source>
</evidence>
<dbReference type="Gene3D" id="1.10.1370.40">
    <property type="match status" value="3"/>
</dbReference>
<evidence type="ECO:0000259" key="11">
    <source>
        <dbReference type="Pfam" id="PF01432"/>
    </source>
</evidence>
<feature type="transmembrane region" description="Helical" evidence="10">
    <location>
        <begin position="7"/>
        <end position="30"/>
    </location>
</feature>
<feature type="domain" description="Oligopeptidase A N-terminal" evidence="12">
    <location>
        <begin position="133"/>
        <end position="255"/>
    </location>
</feature>
<dbReference type="SUPFAM" id="SSF55486">
    <property type="entry name" value="Metalloproteases ('zincins'), catalytic domain"/>
    <property type="match status" value="1"/>
</dbReference>
<dbReference type="GO" id="GO:0004222">
    <property type="term" value="F:metalloendopeptidase activity"/>
    <property type="evidence" value="ECO:0007669"/>
    <property type="project" value="UniProtKB-EC"/>
</dbReference>
<dbReference type="AlphaFoldDB" id="A0AAU9NI07"/>
<dbReference type="PANTHER" id="PTHR11804:SF83">
    <property type="entry name" value="LD37516P"/>
    <property type="match status" value="1"/>
</dbReference>
<dbReference type="Pfam" id="PF01432">
    <property type="entry name" value="Peptidase_M3"/>
    <property type="match status" value="1"/>
</dbReference>
<dbReference type="EMBL" id="CAKMRJ010004445">
    <property type="protein sequence ID" value="CAH1437353.1"/>
    <property type="molecule type" value="Genomic_DNA"/>
</dbReference>
<dbReference type="InterPro" id="IPR001567">
    <property type="entry name" value="Pept_M3A_M3B_dom"/>
</dbReference>
<dbReference type="CDD" id="cd06456">
    <property type="entry name" value="M3A_DCP"/>
    <property type="match status" value="1"/>
</dbReference>
<feature type="domain" description="Peptidase M3A/M3B catalytic" evidence="11">
    <location>
        <begin position="335"/>
        <end position="795"/>
    </location>
</feature>
<keyword evidence="3 9" id="KW-0479">Metal-binding</keyword>
<comment type="catalytic activity">
    <reaction evidence="7">
        <text>Hydrolysis of oligopeptides, with broad specificity. Gly or Ala commonly occur as P1 or P1' residues, but more distant residues are also important, as is shown by the fact that Z-Gly-Pro-Gly-|-Gly-Pro-Ala is cleaved, but not Z-(Gly)(5).</text>
        <dbReference type="EC" id="3.4.24.70"/>
    </reaction>
</comment>
<evidence type="ECO:0000256" key="8">
    <source>
        <dbReference type="ARBA" id="ARBA00026100"/>
    </source>
</evidence>